<organism evidence="2 3">
    <name type="scientific">Mucilaginibacter litoreus</name>
    <dbReference type="NCBI Taxonomy" id="1048221"/>
    <lineage>
        <taxon>Bacteria</taxon>
        <taxon>Pseudomonadati</taxon>
        <taxon>Bacteroidota</taxon>
        <taxon>Sphingobacteriia</taxon>
        <taxon>Sphingobacteriales</taxon>
        <taxon>Sphingobacteriaceae</taxon>
        <taxon>Mucilaginibacter</taxon>
    </lineage>
</organism>
<gene>
    <name evidence="2" type="ORF">ACFQZX_09775</name>
</gene>
<dbReference type="Gene3D" id="2.60.120.1390">
    <property type="match status" value="1"/>
</dbReference>
<keyword evidence="2" id="KW-0378">Hydrolase</keyword>
<dbReference type="GO" id="GO:0016787">
    <property type="term" value="F:hydrolase activity"/>
    <property type="evidence" value="ECO:0007669"/>
    <property type="project" value="UniProtKB-KW"/>
</dbReference>
<evidence type="ECO:0000313" key="3">
    <source>
        <dbReference type="Proteomes" id="UP001597010"/>
    </source>
</evidence>
<dbReference type="Pfam" id="PF11175">
    <property type="entry name" value="DUF2961"/>
    <property type="match status" value="1"/>
</dbReference>
<comment type="caution">
    <text evidence="2">The sequence shown here is derived from an EMBL/GenBank/DDBJ whole genome shotgun (WGS) entry which is preliminary data.</text>
</comment>
<dbReference type="Proteomes" id="UP001597010">
    <property type="component" value="Unassembled WGS sequence"/>
</dbReference>
<accession>A0ABW3AS68</accession>
<keyword evidence="3" id="KW-1185">Reference proteome</keyword>
<evidence type="ECO:0000256" key="1">
    <source>
        <dbReference type="SAM" id="SignalP"/>
    </source>
</evidence>
<dbReference type="RefSeq" id="WP_377114413.1">
    <property type="nucleotide sequence ID" value="NZ_JBHTHZ010000005.1"/>
</dbReference>
<name>A0ABW3AS68_9SPHI</name>
<proteinExistence type="predicted"/>
<evidence type="ECO:0000313" key="2">
    <source>
        <dbReference type="EMBL" id="MFD0793908.1"/>
    </source>
</evidence>
<sequence>MKKLYFVAALCGMLSFTVRAQQKFNGLDANMGNIFRTSDAVSRSISPENFTGEKGKGGMATTGTGANASRELGQGWKVSPSVVIKKHSTFTVAEINGEGAIQHIWMTPTGNWRYSIIRFYWDDETTPSVEAPVGDFFCMGWGKYAQINSLAVTVNPGSAFNCYWPMPFRKKCRITMENINDEDMILYYQVDYTLTKVPEDAGYFHAQFRRINPLPYKKDYVLVDSIRGKGQYVGTYLAYGSNKNGWWGEGEIKFFMDGDTKFPTIIGTGTEDYFCGSYDFDSRQKRPDGTEGVEYTEFSGPYTGLPQVIRGDGHYNVAQRFGLYRWHVTDPIRFEKSLKVTLQDLGWRSGGRYLPLQDDIASVVFWYQQGPHGPFPKLPSKDELEVN</sequence>
<reference evidence="3" key="1">
    <citation type="journal article" date="2019" name="Int. J. Syst. Evol. Microbiol.">
        <title>The Global Catalogue of Microorganisms (GCM) 10K type strain sequencing project: providing services to taxonomists for standard genome sequencing and annotation.</title>
        <authorList>
            <consortium name="The Broad Institute Genomics Platform"/>
            <consortium name="The Broad Institute Genome Sequencing Center for Infectious Disease"/>
            <person name="Wu L."/>
            <person name="Ma J."/>
        </authorList>
    </citation>
    <scope>NUCLEOTIDE SEQUENCE [LARGE SCALE GENOMIC DNA]</scope>
    <source>
        <strain evidence="3">CCUG 61484</strain>
    </source>
</reference>
<dbReference type="EMBL" id="JBHTHZ010000005">
    <property type="protein sequence ID" value="MFD0793908.1"/>
    <property type="molecule type" value="Genomic_DNA"/>
</dbReference>
<keyword evidence="1" id="KW-0732">Signal</keyword>
<dbReference type="InterPro" id="IPR021345">
    <property type="entry name" value="DUF2961"/>
</dbReference>
<protein>
    <submittedName>
        <fullName evidence="2">Glycoside hydrolase family 172 protein</fullName>
    </submittedName>
</protein>
<feature type="signal peptide" evidence="1">
    <location>
        <begin position="1"/>
        <end position="20"/>
    </location>
</feature>
<feature type="chain" id="PRO_5045811233" evidence="1">
    <location>
        <begin position="21"/>
        <end position="387"/>
    </location>
</feature>